<evidence type="ECO:0000313" key="3">
    <source>
        <dbReference type="Proteomes" id="UP000705867"/>
    </source>
</evidence>
<keyword evidence="2" id="KW-0808">Transferase</keyword>
<evidence type="ECO:0000259" key="1">
    <source>
        <dbReference type="Pfam" id="PF00535"/>
    </source>
</evidence>
<dbReference type="Proteomes" id="UP000705867">
    <property type="component" value="Unassembled WGS sequence"/>
</dbReference>
<dbReference type="PANTHER" id="PTHR43685:SF2">
    <property type="entry name" value="GLYCOSYLTRANSFERASE 2-LIKE DOMAIN-CONTAINING PROTEIN"/>
    <property type="match status" value="1"/>
</dbReference>
<dbReference type="InterPro" id="IPR029044">
    <property type="entry name" value="Nucleotide-diphossugar_trans"/>
</dbReference>
<feature type="domain" description="Glycosyltransferase 2-like" evidence="1">
    <location>
        <begin position="5"/>
        <end position="127"/>
    </location>
</feature>
<dbReference type="Pfam" id="PF00535">
    <property type="entry name" value="Glycos_transf_2"/>
    <property type="match status" value="1"/>
</dbReference>
<dbReference type="EMBL" id="JAIOIV010000084">
    <property type="protein sequence ID" value="MBZ0156708.1"/>
    <property type="molecule type" value="Genomic_DNA"/>
</dbReference>
<sequence length="306" mass="35508">MPTVSVVIPVYNRAHCIAEAVESVLGQTFRECEVLVVDDGSTDATPEVLARYGDRIRYLRQENAGPAAARNRGIRESRGEFVAFLDSDDLWRPEKLELQVREFRGDDRMGIVATNVVFLYPDREVRTPFGEKDTGAIRDGFLDEFLMVTSSVMIRTECFREVGLFNETLQYAEDLDLFYRVARSYHCRILGEYLTINRRAGGGNMVTDGAKRERMVADTLRCFERIFSYPENRTKTARQKNRYRTFYRWIGLIDLYSRPGAARKYLWRSLRYKPWDLSLYVPLAKSFLLGKDLYLRAKAVRRRLAG</sequence>
<dbReference type="AlphaFoldDB" id="A0A953M238"/>
<name>A0A953M238_9BACT</name>
<dbReference type="InterPro" id="IPR050834">
    <property type="entry name" value="Glycosyltransf_2"/>
</dbReference>
<dbReference type="GO" id="GO:0016757">
    <property type="term" value="F:glycosyltransferase activity"/>
    <property type="evidence" value="ECO:0007669"/>
    <property type="project" value="UniProtKB-KW"/>
</dbReference>
<keyword evidence="2" id="KW-0328">Glycosyltransferase</keyword>
<proteinExistence type="predicted"/>
<protein>
    <submittedName>
        <fullName evidence="2">Glycosyltransferase</fullName>
        <ecNumber evidence="2">2.4.-.-</ecNumber>
    </submittedName>
</protein>
<reference evidence="2" key="2">
    <citation type="submission" date="2021-08" db="EMBL/GenBank/DDBJ databases">
        <authorList>
            <person name="Dalcin Martins P."/>
        </authorList>
    </citation>
    <scope>NUCLEOTIDE SEQUENCE</scope>
    <source>
        <strain evidence="2">MAG_39</strain>
    </source>
</reference>
<reference evidence="2" key="1">
    <citation type="journal article" date="2021" name="bioRxiv">
        <title>Unraveling nitrogen, sulfur and carbon metabolic pathways and microbial community transcriptional responses to substrate deprivation and toxicity stresses in a bioreactor mimicking anoxic brackish coastal sediment conditions.</title>
        <authorList>
            <person name="Martins P.D."/>
            <person name="Echeveste M.J."/>
            <person name="Arshad A."/>
            <person name="Kurth J."/>
            <person name="Ouboter H."/>
            <person name="Jetten M.S.M."/>
            <person name="Welte C.U."/>
        </authorList>
    </citation>
    <scope>NUCLEOTIDE SEQUENCE</scope>
    <source>
        <strain evidence="2">MAG_39</strain>
    </source>
</reference>
<dbReference type="InterPro" id="IPR001173">
    <property type="entry name" value="Glyco_trans_2-like"/>
</dbReference>
<comment type="caution">
    <text evidence="2">The sequence shown here is derived from an EMBL/GenBank/DDBJ whole genome shotgun (WGS) entry which is preliminary data.</text>
</comment>
<accession>A0A953M238</accession>
<gene>
    <name evidence="2" type="ORF">K8I29_10940</name>
</gene>
<organism evidence="2 3">
    <name type="scientific">Candidatus Nitrobium versatile</name>
    <dbReference type="NCBI Taxonomy" id="2884831"/>
    <lineage>
        <taxon>Bacteria</taxon>
        <taxon>Pseudomonadati</taxon>
        <taxon>Nitrospirota</taxon>
        <taxon>Nitrospiria</taxon>
        <taxon>Nitrospirales</taxon>
        <taxon>Nitrospiraceae</taxon>
        <taxon>Candidatus Nitrobium</taxon>
    </lineage>
</organism>
<dbReference type="EC" id="2.4.-.-" evidence="2"/>
<evidence type="ECO:0000313" key="2">
    <source>
        <dbReference type="EMBL" id="MBZ0156708.1"/>
    </source>
</evidence>
<dbReference type="Gene3D" id="3.90.550.10">
    <property type="entry name" value="Spore Coat Polysaccharide Biosynthesis Protein SpsA, Chain A"/>
    <property type="match status" value="1"/>
</dbReference>
<dbReference type="CDD" id="cd00761">
    <property type="entry name" value="Glyco_tranf_GTA_type"/>
    <property type="match status" value="1"/>
</dbReference>
<dbReference type="PANTHER" id="PTHR43685">
    <property type="entry name" value="GLYCOSYLTRANSFERASE"/>
    <property type="match status" value="1"/>
</dbReference>
<dbReference type="SUPFAM" id="SSF53448">
    <property type="entry name" value="Nucleotide-diphospho-sugar transferases"/>
    <property type="match status" value="1"/>
</dbReference>